<dbReference type="SUPFAM" id="SSF56059">
    <property type="entry name" value="Glutathione synthetase ATP-binding domain-like"/>
    <property type="match status" value="1"/>
</dbReference>
<dbReference type="GO" id="GO:0046872">
    <property type="term" value="F:metal ion binding"/>
    <property type="evidence" value="ECO:0007669"/>
    <property type="project" value="InterPro"/>
</dbReference>
<dbReference type="GO" id="GO:0005524">
    <property type="term" value="F:ATP binding"/>
    <property type="evidence" value="ECO:0007669"/>
    <property type="project" value="UniProtKB-UniRule"/>
</dbReference>
<reference evidence="4 6" key="2">
    <citation type="submission" date="2018-06" db="EMBL/GenBank/DDBJ databases">
        <authorList>
            <consortium name="Pathogen Informatics"/>
            <person name="Doyle S."/>
        </authorList>
    </citation>
    <scope>NUCLEOTIDE SEQUENCE [LARGE SCALE GENOMIC DNA]</scope>
    <source>
        <strain evidence="4 6">NCTC12022</strain>
    </source>
</reference>
<organism evidence="3 5">
    <name type="scientific">Legionella feeleii</name>
    <dbReference type="NCBI Taxonomy" id="453"/>
    <lineage>
        <taxon>Bacteria</taxon>
        <taxon>Pseudomonadati</taxon>
        <taxon>Pseudomonadota</taxon>
        <taxon>Gammaproteobacteria</taxon>
        <taxon>Legionellales</taxon>
        <taxon>Legionellaceae</taxon>
        <taxon>Legionella</taxon>
    </lineage>
</organism>
<dbReference type="PROSITE" id="PS50975">
    <property type="entry name" value="ATP_GRASP"/>
    <property type="match status" value="1"/>
</dbReference>
<dbReference type="OrthoDB" id="40611at2"/>
<sequence>MRVLVTGSRAPASMDIIRSLISQGNEVYSADSMNFPLGRFVKGVKKHFTLPKPNRNPGNFLKALNGILRADKIDLLIPTCEEIFFISQGHEELSKHTRLLCEPFERLNPLHNKYEFNQLVHEYGLDAPESWLLTTADDKKKIPPDQPIVLKPVFSRFGSHVIIKPTGKTIDELPLNVPYLAQRFLTGKEYCAYAIVQEGEVLIQSCYHPKYTAGPAAGIYFEPVEIESITRFIKTFCANYKFNGQIAFDFILEDNKAFVLECNPRTTSGFHLIAKQINWAEMLAGQRQTYQLPAQPFMLGLGMKLHGSKYLRKDPKRFIADYQHAHDVLNDRAYPWLGLKSMITLGNILLRMIKEKKNFHSASTDDIEFNGGN</sequence>
<evidence type="ECO:0000313" key="4">
    <source>
        <dbReference type="EMBL" id="SPX60658.1"/>
    </source>
</evidence>
<dbReference type="EC" id="6.3.5.5" evidence="3"/>
<dbReference type="EMBL" id="UASS01000011">
    <property type="protein sequence ID" value="SPX60658.1"/>
    <property type="molecule type" value="Genomic_DNA"/>
</dbReference>
<dbReference type="AlphaFoldDB" id="A0A0W0TM44"/>
<reference evidence="3 5" key="1">
    <citation type="submission" date="2015-11" db="EMBL/GenBank/DDBJ databases">
        <title>Genomic analysis of 38 Legionella species identifies large and diverse effector repertoires.</title>
        <authorList>
            <person name="Burstein D."/>
            <person name="Amaro F."/>
            <person name="Zusman T."/>
            <person name="Lifshitz Z."/>
            <person name="Cohen O."/>
            <person name="Gilbert J.A."/>
            <person name="Pupko T."/>
            <person name="Shuman H.A."/>
            <person name="Segal G."/>
        </authorList>
    </citation>
    <scope>NUCLEOTIDE SEQUENCE [LARGE SCALE GENOMIC DNA]</scope>
    <source>
        <strain evidence="3 5">WO-44C</strain>
    </source>
</reference>
<dbReference type="Gene3D" id="3.30.470.20">
    <property type="entry name" value="ATP-grasp fold, B domain"/>
    <property type="match status" value="1"/>
</dbReference>
<protein>
    <submittedName>
        <fullName evidence="3">Carbamoyl-phosphate synthase large chain</fullName>
        <ecNumber evidence="3">6.3.5.5</ecNumber>
    </submittedName>
</protein>
<evidence type="ECO:0000259" key="2">
    <source>
        <dbReference type="PROSITE" id="PS50975"/>
    </source>
</evidence>
<dbReference type="GO" id="GO:0004088">
    <property type="term" value="F:carbamoyl-phosphate synthase (glutamine-hydrolyzing) activity"/>
    <property type="evidence" value="ECO:0007669"/>
    <property type="project" value="UniProtKB-EC"/>
</dbReference>
<keyword evidence="1" id="KW-0067">ATP-binding</keyword>
<gene>
    <name evidence="3" type="primary">carB_2</name>
    <name evidence="3" type="ORF">Lfee_1586</name>
    <name evidence="4" type="ORF">NCTC12022_01390</name>
</gene>
<dbReference type="Pfam" id="PF02655">
    <property type="entry name" value="ATP-grasp_3"/>
    <property type="match status" value="1"/>
</dbReference>
<dbReference type="STRING" id="453.Lfee_1586"/>
<evidence type="ECO:0000313" key="3">
    <source>
        <dbReference type="EMBL" id="KTC96674.1"/>
    </source>
</evidence>
<keyword evidence="5" id="KW-1185">Reference proteome</keyword>
<evidence type="ECO:0000313" key="6">
    <source>
        <dbReference type="Proteomes" id="UP000251942"/>
    </source>
</evidence>
<accession>A0A0W0TM44</accession>
<dbReference type="PATRIC" id="fig|453.4.peg.1744"/>
<dbReference type="Gene3D" id="3.40.50.20">
    <property type="match status" value="1"/>
</dbReference>
<keyword evidence="1" id="KW-0547">Nucleotide-binding</keyword>
<dbReference type="Proteomes" id="UP000251942">
    <property type="component" value="Unassembled WGS sequence"/>
</dbReference>
<dbReference type="Proteomes" id="UP000054698">
    <property type="component" value="Unassembled WGS sequence"/>
</dbReference>
<dbReference type="RefSeq" id="WP_058445594.1">
    <property type="nucleotide sequence ID" value="NZ_CAAAHT010000003.1"/>
</dbReference>
<keyword evidence="3" id="KW-0436">Ligase</keyword>
<evidence type="ECO:0000313" key="5">
    <source>
        <dbReference type="Proteomes" id="UP000054698"/>
    </source>
</evidence>
<dbReference type="InterPro" id="IPR003806">
    <property type="entry name" value="ATP-grasp_PylC-type"/>
</dbReference>
<dbReference type="EMBL" id="LNYB01000080">
    <property type="protein sequence ID" value="KTC96674.1"/>
    <property type="molecule type" value="Genomic_DNA"/>
</dbReference>
<evidence type="ECO:0000256" key="1">
    <source>
        <dbReference type="PROSITE-ProRule" id="PRU00409"/>
    </source>
</evidence>
<name>A0A0W0TM44_9GAMM</name>
<proteinExistence type="predicted"/>
<feature type="domain" description="ATP-grasp" evidence="2">
    <location>
        <begin position="117"/>
        <end position="288"/>
    </location>
</feature>
<dbReference type="InterPro" id="IPR011761">
    <property type="entry name" value="ATP-grasp"/>
</dbReference>